<feature type="compositionally biased region" description="Low complexity" evidence="17">
    <location>
        <begin position="791"/>
        <end position="806"/>
    </location>
</feature>
<reference evidence="19" key="3">
    <citation type="submission" date="2025-09" db="UniProtKB">
        <authorList>
            <consortium name="Ensembl"/>
        </authorList>
    </citation>
    <scope>IDENTIFICATION</scope>
    <source>
        <strain evidence="19">broiler</strain>
    </source>
</reference>
<dbReference type="Gene3D" id="3.60.10.10">
    <property type="entry name" value="Endonuclease/exonuclease/phosphatase"/>
    <property type="match status" value="1"/>
</dbReference>
<protein>
    <recommendedName>
        <fullName evidence="6">phosphatidylinositol-3,4,5-trisphosphate 5-phosphatase</fullName>
        <ecNumber evidence="6">3.1.3.86</ecNumber>
    </recommendedName>
</protein>
<dbReference type="InterPro" id="IPR036860">
    <property type="entry name" value="SH2_dom_sf"/>
</dbReference>
<dbReference type="PANTHER" id="PTHR46051">
    <property type="entry name" value="SH2 DOMAIN-CONTAINING PROTEIN"/>
    <property type="match status" value="1"/>
</dbReference>
<dbReference type="PANTHER" id="PTHR46051:SF2">
    <property type="entry name" value="PHOSPHATIDYLINOSITOL 3,4,5-TRISPHOSPHATE 5-PHOSPHATASE 2"/>
    <property type="match status" value="1"/>
</dbReference>
<dbReference type="PROSITE" id="PS50001">
    <property type="entry name" value="SH2"/>
    <property type="match status" value="1"/>
</dbReference>
<keyword evidence="11 16" id="KW-0727">SH2 domain</keyword>
<evidence type="ECO:0000256" key="13">
    <source>
        <dbReference type="ARBA" id="ARBA00023212"/>
    </source>
</evidence>
<keyword evidence="13" id="KW-0206">Cytoskeleton</keyword>
<sequence>MAAASWYHRDISRVVAEELLAKAGRDGCFLVRDSESIAGAYALCLLFQRHVHTYRILPDEEGLLSVQTIQGIQAKCFRSLPELISAYQQPNNGLVTPLLYPVHRLREAADEDSGEGMGAKGWGCRQRGDGAELGSVPTDGEDGRGGHVGSMHLPLDLAALRSGHPQLRHLSAALVTACRALHRAEGPPACPPCPCASPALMLFCLSAVRSTSRWQGWRLWPECLIPPCPHARSRSALCQLWHLGADVPPDPAFEASVLPYTWVQPLRPPMCALSPLFRPQKREAFCQLLQLMKIQHSNLDEPDLISIYVGTWNMGSTPPPRSLASWLTSRGLGHTQDETTACIPHDIYVIGTQENSLGDREWVDFLRASLKTLMAIDYQVVALQCLWSIKMVVLVKPEHKRRISHVHTSSVKTGIANTLGNKGAVGVSFLFNGTSFGFVNCHLASGSEKTHRRNQNYSDILRSLALGDKRLSAFDLTLRFTHLFWFGDLNYRLDMDVQDILTHITKKEFDILLAMDQLNLEREKNKVFLQFREGDISFPPTYRYERGSRDSYMWQKFKTTGMRINVPSWCDRILWKSLPETHLVCSSYGCTDDIVTSDHSPVFATFEVGVTSQFVPKKGKDKGMWSPLACIEWDSIEVIVKTASRSKCYIEFHSYCLEEAQRSGENTSQSCDVPGFLRMCWSAKQLPVLNPILPDLEYLGDQHLLLSIKGTESCESYGECCIAMRSMIGSMAQQFETFLFHRGEETGSMRGWMKVRVPKDRRSTRERLYGKVPPCHPTAAMRPRCSSRGLPAVPQATPQVPPQAGVHPRAPSPGGAEPGDAVPCRSRPRSLPEVTSSYTNPAYFIFEGLPATWALGADTQEYSPMRGPPQTRAPLPSPCRSLLSPPGVGRQKRPKSAVLARDVPEKGDCSLTALHMATCMSQLERMAPRGEGDGHQMLLHQSHSAPQPPPPRCRGVPGHRMNAHQHGHHREVQPWDGILVTGPSPEAEC</sequence>
<evidence type="ECO:0000259" key="18">
    <source>
        <dbReference type="PROSITE" id="PS50001"/>
    </source>
</evidence>
<dbReference type="CDD" id="cd10343">
    <property type="entry name" value="SH2_SHIP"/>
    <property type="match status" value="1"/>
</dbReference>
<name>A0A8V0Z2S3_CHICK</name>
<evidence type="ECO:0000256" key="2">
    <source>
        <dbReference type="ARBA" id="ARBA00004170"/>
    </source>
</evidence>
<accession>A0A8V0Z2S3</accession>
<dbReference type="OrthoDB" id="7862313at2759"/>
<dbReference type="Gene3D" id="3.30.505.10">
    <property type="entry name" value="SH2 domain"/>
    <property type="match status" value="1"/>
</dbReference>
<dbReference type="GO" id="GO:0005829">
    <property type="term" value="C:cytosol"/>
    <property type="evidence" value="ECO:0007669"/>
    <property type="project" value="UniProtKB-SubCell"/>
</dbReference>
<dbReference type="GO" id="GO:0034485">
    <property type="term" value="F:phosphatidylinositol-3,4,5-trisphosphate 5-phosphatase activity"/>
    <property type="evidence" value="ECO:0007669"/>
    <property type="project" value="UniProtKB-EC"/>
</dbReference>
<evidence type="ECO:0000256" key="12">
    <source>
        <dbReference type="ARBA" id="ARBA00023136"/>
    </source>
</evidence>
<dbReference type="SMART" id="SM00252">
    <property type="entry name" value="SH2"/>
    <property type="match status" value="1"/>
</dbReference>
<reference evidence="19" key="1">
    <citation type="submission" date="2020-11" db="EMBL/GenBank/DDBJ databases">
        <title>Gallus gallus (Chicken) genome, bGalGal1, GRCg7b, maternal haplotype autosomes + Z &amp; W.</title>
        <authorList>
            <person name="Warren W."/>
            <person name="Formenti G."/>
            <person name="Fedrigo O."/>
            <person name="Haase B."/>
            <person name="Mountcastle J."/>
            <person name="Balacco J."/>
            <person name="Tracey A."/>
            <person name="Schneider V."/>
            <person name="Okimoto R."/>
            <person name="Cheng H."/>
            <person name="Hawken R."/>
            <person name="Howe K."/>
            <person name="Jarvis E.D."/>
        </authorList>
    </citation>
    <scope>NUCLEOTIDE SEQUENCE [LARGE SCALE GENOMIC DNA]</scope>
    <source>
        <strain evidence="19">Broiler</strain>
    </source>
</reference>
<evidence type="ECO:0000256" key="3">
    <source>
        <dbReference type="ARBA" id="ARBA00004245"/>
    </source>
</evidence>
<dbReference type="InterPro" id="IPR000300">
    <property type="entry name" value="IPPc"/>
</dbReference>
<dbReference type="GO" id="GO:0002376">
    <property type="term" value="P:immune system process"/>
    <property type="evidence" value="ECO:0007669"/>
    <property type="project" value="UniProtKB-KW"/>
</dbReference>
<dbReference type="Pfam" id="PF22669">
    <property type="entry name" value="Exo_endo_phos2"/>
    <property type="match status" value="1"/>
</dbReference>
<dbReference type="EC" id="3.1.3.86" evidence="6"/>
<dbReference type="InterPro" id="IPR036691">
    <property type="entry name" value="Endo/exonu/phosph_ase_sf"/>
</dbReference>
<dbReference type="PRINTS" id="PR00401">
    <property type="entry name" value="SH2DOMAIN"/>
</dbReference>
<evidence type="ECO:0000256" key="16">
    <source>
        <dbReference type="PROSITE-ProRule" id="PRU00191"/>
    </source>
</evidence>
<dbReference type="Proteomes" id="UP000000539">
    <property type="component" value="Chromosome 4"/>
</dbReference>
<evidence type="ECO:0000256" key="15">
    <source>
        <dbReference type="ARBA" id="ARBA00023377"/>
    </source>
</evidence>
<dbReference type="GO" id="GO:0005634">
    <property type="term" value="C:nucleus"/>
    <property type="evidence" value="ECO:0007669"/>
    <property type="project" value="UniProtKB-SubCell"/>
</dbReference>
<dbReference type="AlphaFoldDB" id="A0A8V0Z2S3"/>
<reference evidence="19" key="2">
    <citation type="submission" date="2025-08" db="UniProtKB">
        <authorList>
            <consortium name="Ensembl"/>
        </authorList>
    </citation>
    <scope>IDENTIFICATION</scope>
    <source>
        <strain evidence="19">broiler</strain>
    </source>
</reference>
<dbReference type="GO" id="GO:0005856">
    <property type="term" value="C:cytoskeleton"/>
    <property type="evidence" value="ECO:0007669"/>
    <property type="project" value="UniProtKB-SubCell"/>
</dbReference>
<evidence type="ECO:0000313" key="20">
    <source>
        <dbReference type="Proteomes" id="UP000000539"/>
    </source>
</evidence>
<keyword evidence="12" id="KW-0472">Membrane</keyword>
<dbReference type="FunFam" id="3.60.10.10:FF:000005">
    <property type="entry name" value="phosphatidylinositol 3,4,5-trisphosphate 5-phosphatase 1"/>
    <property type="match status" value="1"/>
</dbReference>
<evidence type="ECO:0000256" key="5">
    <source>
        <dbReference type="ARBA" id="ARBA00008734"/>
    </source>
</evidence>
<gene>
    <name evidence="19" type="primary">INPPL1B</name>
</gene>
<evidence type="ECO:0000256" key="4">
    <source>
        <dbReference type="ARBA" id="ARBA00004514"/>
    </source>
</evidence>
<evidence type="ECO:0000256" key="10">
    <source>
        <dbReference type="ARBA" id="ARBA00022859"/>
    </source>
</evidence>
<keyword evidence="20" id="KW-1185">Reference proteome</keyword>
<evidence type="ECO:0000256" key="8">
    <source>
        <dbReference type="ARBA" id="ARBA00022553"/>
    </source>
</evidence>
<dbReference type="SUPFAM" id="SSF56219">
    <property type="entry name" value="DNase I-like"/>
    <property type="match status" value="1"/>
</dbReference>
<evidence type="ECO:0000256" key="17">
    <source>
        <dbReference type="SAM" id="MobiDB-lite"/>
    </source>
</evidence>
<evidence type="ECO:0000256" key="9">
    <source>
        <dbReference type="ARBA" id="ARBA00022801"/>
    </source>
</evidence>
<dbReference type="Ensembl" id="ENSGALT00010042729.1">
    <property type="protein sequence ID" value="ENSGALP00010025219.1"/>
    <property type="gene ID" value="ENSGALG00010017668.1"/>
</dbReference>
<comment type="catalytic activity">
    <reaction evidence="15">
        <text>a 1,2-diacyl-sn-glycero-3-phospho-(1D-myo-inositol-3,4,5-trisphosphate) + H2O = a 1,2-diacyl-sn-glycero-3-phospho-(1D-myo-inositol-3,4-bisphosphate) + phosphate</text>
        <dbReference type="Rhea" id="RHEA:25528"/>
        <dbReference type="ChEBI" id="CHEBI:15377"/>
        <dbReference type="ChEBI" id="CHEBI:43474"/>
        <dbReference type="ChEBI" id="CHEBI:57658"/>
        <dbReference type="ChEBI" id="CHEBI:57836"/>
        <dbReference type="EC" id="3.1.3.86"/>
    </reaction>
    <physiologicalReaction direction="left-to-right" evidence="15">
        <dbReference type="Rhea" id="RHEA:25529"/>
    </physiologicalReaction>
</comment>
<dbReference type="Pfam" id="PF24147">
    <property type="entry name" value="C2_SHIP1-2_2nd"/>
    <property type="match status" value="1"/>
</dbReference>
<dbReference type="GO" id="GO:0046856">
    <property type="term" value="P:phosphatidylinositol dephosphorylation"/>
    <property type="evidence" value="ECO:0007669"/>
    <property type="project" value="InterPro"/>
</dbReference>
<dbReference type="SMART" id="SM00128">
    <property type="entry name" value="IPPc"/>
    <property type="match status" value="1"/>
</dbReference>
<dbReference type="GO" id="GO:0016020">
    <property type="term" value="C:membrane"/>
    <property type="evidence" value="ECO:0007669"/>
    <property type="project" value="UniProtKB-SubCell"/>
</dbReference>
<proteinExistence type="inferred from homology"/>
<organism evidence="19 20">
    <name type="scientific">Gallus gallus</name>
    <name type="common">Chicken</name>
    <dbReference type="NCBI Taxonomy" id="9031"/>
    <lineage>
        <taxon>Eukaryota</taxon>
        <taxon>Metazoa</taxon>
        <taxon>Chordata</taxon>
        <taxon>Craniata</taxon>
        <taxon>Vertebrata</taxon>
        <taxon>Euteleostomi</taxon>
        <taxon>Archelosauria</taxon>
        <taxon>Archosauria</taxon>
        <taxon>Dinosauria</taxon>
        <taxon>Saurischia</taxon>
        <taxon>Theropoda</taxon>
        <taxon>Coelurosauria</taxon>
        <taxon>Aves</taxon>
        <taxon>Neognathae</taxon>
        <taxon>Galloanserae</taxon>
        <taxon>Galliformes</taxon>
        <taxon>Phasianidae</taxon>
        <taxon>Phasianinae</taxon>
        <taxon>Gallus</taxon>
    </lineage>
</organism>
<dbReference type="InterPro" id="IPR000980">
    <property type="entry name" value="SH2"/>
</dbReference>
<feature type="region of interest" description="Disordered" evidence="17">
    <location>
        <begin position="864"/>
        <end position="901"/>
    </location>
</feature>
<keyword evidence="7" id="KW-0963">Cytoplasm</keyword>
<evidence type="ECO:0000256" key="6">
    <source>
        <dbReference type="ARBA" id="ARBA00012981"/>
    </source>
</evidence>
<keyword evidence="9" id="KW-0378">Hydrolase</keyword>
<dbReference type="InterPro" id="IPR057509">
    <property type="entry name" value="C2_SHIP1-2_2nd"/>
</dbReference>
<evidence type="ECO:0000256" key="7">
    <source>
        <dbReference type="ARBA" id="ARBA00022490"/>
    </source>
</evidence>
<evidence type="ECO:0000313" key="19">
    <source>
        <dbReference type="Ensembl" id="ENSGALP00010025219.1"/>
    </source>
</evidence>
<keyword evidence="8" id="KW-0597">Phosphoprotein</keyword>
<evidence type="ECO:0000256" key="14">
    <source>
        <dbReference type="ARBA" id="ARBA00023242"/>
    </source>
</evidence>
<feature type="region of interest" description="Disordered" evidence="17">
    <location>
        <begin position="788"/>
        <end position="833"/>
    </location>
</feature>
<feature type="region of interest" description="Disordered" evidence="17">
    <location>
        <begin position="929"/>
        <end position="952"/>
    </location>
</feature>
<dbReference type="SUPFAM" id="SSF55550">
    <property type="entry name" value="SH2 domain"/>
    <property type="match status" value="1"/>
</dbReference>
<comment type="subcellular location">
    <subcellularLocation>
        <location evidence="3">Cytoplasm</location>
        <location evidence="3">Cytoskeleton</location>
    </subcellularLocation>
    <subcellularLocation>
        <location evidence="4">Cytoplasm</location>
        <location evidence="4">Cytosol</location>
    </subcellularLocation>
    <subcellularLocation>
        <location evidence="2">Membrane</location>
        <topology evidence="2">Peripheral membrane protein</topology>
    </subcellularLocation>
    <subcellularLocation>
        <location evidence="1">Nucleus</location>
    </subcellularLocation>
</comment>
<dbReference type="Pfam" id="PF00017">
    <property type="entry name" value="SH2"/>
    <property type="match status" value="1"/>
</dbReference>
<dbReference type="GeneTree" id="ENSGT00940000156576"/>
<keyword evidence="10" id="KW-0391">Immunity</keyword>
<dbReference type="CDD" id="cd09101">
    <property type="entry name" value="INPP5c_SHIP2-INPPL1"/>
    <property type="match status" value="1"/>
</dbReference>
<keyword evidence="14" id="KW-0539">Nucleus</keyword>
<feature type="domain" description="SH2" evidence="18">
    <location>
        <begin position="6"/>
        <end position="102"/>
    </location>
</feature>
<evidence type="ECO:0000256" key="1">
    <source>
        <dbReference type="ARBA" id="ARBA00004123"/>
    </source>
</evidence>
<comment type="similarity">
    <text evidence="5">Belongs to the inositol 1,4,5-trisphosphate 5-phosphatase family.</text>
</comment>
<evidence type="ECO:0000256" key="11">
    <source>
        <dbReference type="ARBA" id="ARBA00022999"/>
    </source>
</evidence>